<comment type="caution">
    <text evidence="1">The sequence shown here is derived from an EMBL/GenBank/DDBJ whole genome shotgun (WGS) entry which is preliminary data.</text>
</comment>
<dbReference type="InterPro" id="IPR021109">
    <property type="entry name" value="Peptidase_aspartic_dom_sf"/>
</dbReference>
<gene>
    <name evidence="1" type="ORF">QBC46DRAFT_263165</name>
</gene>
<organism evidence="1 2">
    <name type="scientific">Diplogelasinospora grovesii</name>
    <dbReference type="NCBI Taxonomy" id="303347"/>
    <lineage>
        <taxon>Eukaryota</taxon>
        <taxon>Fungi</taxon>
        <taxon>Dikarya</taxon>
        <taxon>Ascomycota</taxon>
        <taxon>Pezizomycotina</taxon>
        <taxon>Sordariomycetes</taxon>
        <taxon>Sordariomycetidae</taxon>
        <taxon>Sordariales</taxon>
        <taxon>Diplogelasinosporaceae</taxon>
        <taxon>Diplogelasinospora</taxon>
    </lineage>
</organism>
<dbReference type="EMBL" id="MU853810">
    <property type="protein sequence ID" value="KAK3939534.1"/>
    <property type="molecule type" value="Genomic_DNA"/>
</dbReference>
<evidence type="ECO:0000313" key="2">
    <source>
        <dbReference type="Proteomes" id="UP001303473"/>
    </source>
</evidence>
<reference evidence="2" key="1">
    <citation type="journal article" date="2023" name="Mol. Phylogenet. Evol.">
        <title>Genome-scale phylogeny and comparative genomics of the fungal order Sordariales.</title>
        <authorList>
            <person name="Hensen N."/>
            <person name="Bonometti L."/>
            <person name="Westerberg I."/>
            <person name="Brannstrom I.O."/>
            <person name="Guillou S."/>
            <person name="Cros-Aarteil S."/>
            <person name="Calhoun S."/>
            <person name="Haridas S."/>
            <person name="Kuo A."/>
            <person name="Mondo S."/>
            <person name="Pangilinan J."/>
            <person name="Riley R."/>
            <person name="LaButti K."/>
            <person name="Andreopoulos B."/>
            <person name="Lipzen A."/>
            <person name="Chen C."/>
            <person name="Yan M."/>
            <person name="Daum C."/>
            <person name="Ng V."/>
            <person name="Clum A."/>
            <person name="Steindorff A."/>
            <person name="Ohm R.A."/>
            <person name="Martin F."/>
            <person name="Silar P."/>
            <person name="Natvig D.O."/>
            <person name="Lalanne C."/>
            <person name="Gautier V."/>
            <person name="Ament-Velasquez S.L."/>
            <person name="Kruys A."/>
            <person name="Hutchinson M.I."/>
            <person name="Powell A.J."/>
            <person name="Barry K."/>
            <person name="Miller A.N."/>
            <person name="Grigoriev I.V."/>
            <person name="Debuchy R."/>
            <person name="Gladieux P."/>
            <person name="Hiltunen Thoren M."/>
            <person name="Johannesson H."/>
        </authorList>
    </citation>
    <scope>NUCLEOTIDE SEQUENCE [LARGE SCALE GENOMIC DNA]</scope>
    <source>
        <strain evidence="2">CBS 340.73</strain>
    </source>
</reference>
<dbReference type="AlphaFoldDB" id="A0AAN6N5L8"/>
<evidence type="ECO:0000313" key="1">
    <source>
        <dbReference type="EMBL" id="KAK3939534.1"/>
    </source>
</evidence>
<sequence length="286" mass="31243">NAPPRRTCGYCHLVCRSRNALFKHLGTCESALAGVVQGAGVTTEPQEEPVAQVVEEPGKPGKAESSYKIQEAPAIEAANPDSNPLSSYSHLRVKAKASPEAQEVEVCLDPGTGRTLIGRSFLEQLDHSIVPKVGKVKGVGNKSLSLKEWATFSFYLPGRDRKGANVLTKFTKQGWVVDDLAPNLLLGNDFLKPYGMNIDYEDNVVSFAKVKGFQVDIQVENRAPACVRKVTSLRKVTLLPGQEVQVPVHYKPLPNDRSFSFTARHPAALNAIVDARTPKDKDKEKV</sequence>
<feature type="non-terminal residue" evidence="1">
    <location>
        <position position="1"/>
    </location>
</feature>
<proteinExistence type="predicted"/>
<dbReference type="Proteomes" id="UP001303473">
    <property type="component" value="Unassembled WGS sequence"/>
</dbReference>
<name>A0AAN6N5L8_9PEZI</name>
<accession>A0AAN6N5L8</accession>
<protein>
    <submittedName>
        <fullName evidence="1">Uncharacterized protein</fullName>
    </submittedName>
</protein>
<dbReference type="Gene3D" id="2.40.70.10">
    <property type="entry name" value="Acid Proteases"/>
    <property type="match status" value="1"/>
</dbReference>
<keyword evidence="2" id="KW-1185">Reference proteome</keyword>